<evidence type="ECO:0000313" key="1">
    <source>
        <dbReference type="EMBL" id="RVD92695.1"/>
    </source>
</evidence>
<reference evidence="1 2" key="1">
    <citation type="submission" date="2018-10" db="EMBL/GenBank/DDBJ databases">
        <title>Draft genome sequence of the microsporidian Tubulinosema ratisbonensis.</title>
        <authorList>
            <person name="Polonais V."/>
            <person name="Peyretaillade E."/>
            <person name="Niehus S."/>
            <person name="Wawrzyniak I."/>
            <person name="Franchet A."/>
            <person name="Gaspin C."/>
            <person name="Reichstadt M."/>
            <person name="Belser C."/>
            <person name="Labadie K."/>
            <person name="Delbac F."/>
            <person name="Ferrandon D."/>
        </authorList>
    </citation>
    <scope>NUCLEOTIDE SEQUENCE [LARGE SCALE GENOMIC DNA]</scope>
    <source>
        <strain evidence="1 2">Franzen</strain>
    </source>
</reference>
<accession>A0A437AN88</accession>
<protein>
    <submittedName>
        <fullName evidence="1">Uncharacterized protein</fullName>
    </submittedName>
</protein>
<dbReference type="Proteomes" id="UP000282876">
    <property type="component" value="Unassembled WGS sequence"/>
</dbReference>
<organism evidence="1 2">
    <name type="scientific">Tubulinosema ratisbonensis</name>
    <dbReference type="NCBI Taxonomy" id="291195"/>
    <lineage>
        <taxon>Eukaryota</taxon>
        <taxon>Fungi</taxon>
        <taxon>Fungi incertae sedis</taxon>
        <taxon>Microsporidia</taxon>
        <taxon>Tubulinosematoidea</taxon>
        <taxon>Tubulinosematidae</taxon>
        <taxon>Tubulinosema</taxon>
    </lineage>
</organism>
<gene>
    <name evidence="1" type="ORF">TUBRATIS_007960</name>
</gene>
<sequence length="378" mass="45170">EENNHILDCEQSLINLNINLQEREKNGKNIENILKKEEIKSLKESDLTQLSSEIIEKYSDFILQIIKERNLPIDFYLISLFKEKYILSDYEVKEIIDYLTLRNDFNNLIKLDRLFPVSKLMVLLENNLQIYYKIIIHWLKRYHFYSGNIFNLFTFLKGINDFNSLKILLEFFPNLLSMTPKKKRLQIDKVKEIDFIEASFVEEVFLEEKESITYQESTFTLLSDKTAEEIKCLEEEYYSTDDFLQANTLIIQSLQNNENFSKIKELISNPKVVKELNYKTMLNLHNKLIKERKKENLEILNLLCKNGRQDLILTIYFELLNDNSKIVLKLLKRFNKYVFKLEKEACFVIKQFYEKNNMVSLEMSEVDFVLKDLLKKSV</sequence>
<name>A0A437AN88_9MICR</name>
<dbReference type="EMBL" id="RCSS01000159">
    <property type="protein sequence ID" value="RVD92695.1"/>
    <property type="molecule type" value="Genomic_DNA"/>
</dbReference>
<feature type="non-terminal residue" evidence="1">
    <location>
        <position position="1"/>
    </location>
</feature>
<keyword evidence="2" id="KW-1185">Reference proteome</keyword>
<evidence type="ECO:0000313" key="2">
    <source>
        <dbReference type="Proteomes" id="UP000282876"/>
    </source>
</evidence>
<dbReference type="OrthoDB" id="10424155at2759"/>
<dbReference type="AlphaFoldDB" id="A0A437AN88"/>
<proteinExistence type="predicted"/>
<comment type="caution">
    <text evidence="1">The sequence shown here is derived from an EMBL/GenBank/DDBJ whole genome shotgun (WGS) entry which is preliminary data.</text>
</comment>
<dbReference type="VEuPathDB" id="MicrosporidiaDB:TUBRATIS_007960"/>